<evidence type="ECO:0000259" key="1">
    <source>
        <dbReference type="Pfam" id="PF01368"/>
    </source>
</evidence>
<dbReference type="AlphaFoldDB" id="A0A6I2M4H3"/>
<dbReference type="SUPFAM" id="SSF64182">
    <property type="entry name" value="DHH phosphoesterases"/>
    <property type="match status" value="1"/>
</dbReference>
<evidence type="ECO:0000313" key="3">
    <source>
        <dbReference type="EMBL" id="MRX52998.1"/>
    </source>
</evidence>
<dbReference type="Gene3D" id="3.90.1640.10">
    <property type="entry name" value="inorganic pyrophosphatase (n-terminal core)"/>
    <property type="match status" value="1"/>
</dbReference>
<dbReference type="PANTHER" id="PTHR47618">
    <property type="entry name" value="BIFUNCTIONAL OLIGORIBONUCLEASE AND PAP PHOSPHATASE NRNA"/>
    <property type="match status" value="1"/>
</dbReference>
<accession>A0A6I2M4H3</accession>
<feature type="domain" description="DHHA1" evidence="2">
    <location>
        <begin position="225"/>
        <end position="311"/>
    </location>
</feature>
<dbReference type="InterPro" id="IPR003156">
    <property type="entry name" value="DHHA1_dom"/>
</dbReference>
<keyword evidence="4" id="KW-1185">Reference proteome</keyword>
<evidence type="ECO:0000259" key="2">
    <source>
        <dbReference type="Pfam" id="PF02272"/>
    </source>
</evidence>
<dbReference type="Pfam" id="PF01368">
    <property type="entry name" value="DHH"/>
    <property type="match status" value="1"/>
</dbReference>
<dbReference type="PANTHER" id="PTHR47618:SF1">
    <property type="entry name" value="BIFUNCTIONAL OLIGORIBONUCLEASE AND PAP PHOSPHATASE NRNA"/>
    <property type="match status" value="1"/>
</dbReference>
<evidence type="ECO:0000313" key="4">
    <source>
        <dbReference type="Proteomes" id="UP000441585"/>
    </source>
</evidence>
<reference evidence="3 4" key="1">
    <citation type="submission" date="2019-11" db="EMBL/GenBank/DDBJ databases">
        <title>Bacillus idriensis genome.</title>
        <authorList>
            <person name="Konopka E.N."/>
            <person name="Newman J.D."/>
        </authorList>
    </citation>
    <scope>NUCLEOTIDE SEQUENCE [LARGE SCALE GENOMIC DNA]</scope>
    <source>
        <strain evidence="3 4">DSM 19097</strain>
    </source>
</reference>
<comment type="caution">
    <text evidence="3">The sequence shown here is derived from an EMBL/GenBank/DDBJ whole genome shotgun (WGS) entry which is preliminary data.</text>
</comment>
<dbReference type="Gene3D" id="3.10.310.30">
    <property type="match status" value="1"/>
</dbReference>
<protein>
    <submittedName>
        <fullName evidence="3">Bifunctional oligoribonuclease/PAP phosphatase NrnA</fullName>
    </submittedName>
</protein>
<dbReference type="InterPro" id="IPR038763">
    <property type="entry name" value="DHH_sf"/>
</dbReference>
<feature type="domain" description="DDH" evidence="1">
    <location>
        <begin position="21"/>
        <end position="158"/>
    </location>
</feature>
<sequence length="314" mass="35140">MMNLEIVQKRIVNAIQTHNTIIIHRHIYPDLDAIGSQAGLQRTLKNSFADKTVYAAGDDETSLLFINKMDLIPDEAYKESLVIVCDTADTSRICDQRFSKGATLIKIDHHPDHEPYGDLSWVDPSYSSASEMLVDLFLEYPEVFRMNKEAAGALYAGIIGDTGRMLNGTVSPRTLRAVKALRKFPFQPERIHNELNKKSSGVARLREAILRTFKVTEQGVAYIYLTEEKLAAYGVNHAEAANLVNVLSSMARVRIWIFFIEYPNEIRVRIRSRNIPIDDIARRFGGGGHSFAAGASIGSWEIADEVIEALNGKT</sequence>
<dbReference type="Pfam" id="PF02272">
    <property type="entry name" value="DHHA1"/>
    <property type="match status" value="1"/>
</dbReference>
<dbReference type="InterPro" id="IPR001667">
    <property type="entry name" value="DDH_dom"/>
</dbReference>
<dbReference type="InterPro" id="IPR051319">
    <property type="entry name" value="Oligoribo/pAp-PDE_c-di-AMP_PDE"/>
</dbReference>
<organism evidence="3 4">
    <name type="scientific">Metabacillus idriensis</name>
    <dbReference type="NCBI Taxonomy" id="324768"/>
    <lineage>
        <taxon>Bacteria</taxon>
        <taxon>Bacillati</taxon>
        <taxon>Bacillota</taxon>
        <taxon>Bacilli</taxon>
        <taxon>Bacillales</taxon>
        <taxon>Bacillaceae</taxon>
        <taxon>Metabacillus</taxon>
    </lineage>
</organism>
<dbReference type="GO" id="GO:0003676">
    <property type="term" value="F:nucleic acid binding"/>
    <property type="evidence" value="ECO:0007669"/>
    <property type="project" value="InterPro"/>
</dbReference>
<name>A0A6I2M4H3_9BACI</name>
<dbReference type="Proteomes" id="UP000441585">
    <property type="component" value="Unassembled WGS sequence"/>
</dbReference>
<gene>
    <name evidence="3" type="ORF">GJU41_03365</name>
</gene>
<dbReference type="EMBL" id="WKKF01000001">
    <property type="protein sequence ID" value="MRX52998.1"/>
    <property type="molecule type" value="Genomic_DNA"/>
</dbReference>
<proteinExistence type="predicted"/>